<dbReference type="RefSeq" id="XP_033530843.1">
    <property type="nucleotide sequence ID" value="XM_033680165.1"/>
</dbReference>
<proteinExistence type="predicted"/>
<sequence>MAAAAAITAFGAIIGYMGAEVAEDAMFERVLWPQRFHNYLDISSFAKLSLLSSMSGPLHRAALETLDSFRDHGLYKGFLRGDILGTPFFAENSGIEYFYRTALSQKRRETPSSVRNGLWLEVLRQVECRRITSNQKITGSDDHEAAVVSSRAMKPIFRLSLEILPRDGLRKTPGVDVSESHVTVWTFLGILASELPTLFIAIATGLWYRFGNSTSELPDVWLAPFLCIPLFLKIVAALFTVRREDIVGPATMVNMATAEDNRVMSEKAPPLDAPRNPDHRGNPLKPISNPPSGHQQREEKSGATALSVQEPSGTPGRQEIIEVMCPSLGYVLICTNSKPPNSSGLFQFFRHYGHPIRSAYMDRVRETVNIIIVYMFVLYFPAGLFALSWMNGPAQFIWLGQQLYCVAAMHIVRLAGWQGCSRTEERVAKLLLQNKIVYLVGKGGSVQVSLNIEDVPSVREGKARVQAILQQNDEAE</sequence>
<keyword evidence="2" id="KW-0472">Membrane</keyword>
<keyword evidence="2" id="KW-0812">Transmembrane</keyword>
<gene>
    <name evidence="3 5" type="ORF">P152DRAFT_461628</name>
</gene>
<evidence type="ECO:0000256" key="2">
    <source>
        <dbReference type="SAM" id="Phobius"/>
    </source>
</evidence>
<protein>
    <submittedName>
        <fullName evidence="3 5">Uncharacterized protein</fullName>
    </submittedName>
</protein>
<reference evidence="5" key="3">
    <citation type="submission" date="2025-04" db="UniProtKB">
        <authorList>
            <consortium name="RefSeq"/>
        </authorList>
    </citation>
    <scope>IDENTIFICATION</scope>
    <source>
        <strain evidence="5">CBS 781.70</strain>
    </source>
</reference>
<dbReference type="OrthoDB" id="5295335at2759"/>
<dbReference type="GeneID" id="54420735"/>
<accession>A0A6G1FU46</accession>
<feature type="transmembrane region" description="Helical" evidence="2">
    <location>
        <begin position="367"/>
        <end position="390"/>
    </location>
</feature>
<evidence type="ECO:0000313" key="5">
    <source>
        <dbReference type="RefSeq" id="XP_033530843.1"/>
    </source>
</evidence>
<evidence type="ECO:0000313" key="3">
    <source>
        <dbReference type="EMBL" id="KAF1809212.1"/>
    </source>
</evidence>
<evidence type="ECO:0000256" key="1">
    <source>
        <dbReference type="SAM" id="MobiDB-lite"/>
    </source>
</evidence>
<feature type="transmembrane region" description="Helical" evidence="2">
    <location>
        <begin position="184"/>
        <end position="208"/>
    </location>
</feature>
<organism evidence="3">
    <name type="scientific">Eremomyces bilateralis CBS 781.70</name>
    <dbReference type="NCBI Taxonomy" id="1392243"/>
    <lineage>
        <taxon>Eukaryota</taxon>
        <taxon>Fungi</taxon>
        <taxon>Dikarya</taxon>
        <taxon>Ascomycota</taxon>
        <taxon>Pezizomycotina</taxon>
        <taxon>Dothideomycetes</taxon>
        <taxon>Dothideomycetes incertae sedis</taxon>
        <taxon>Eremomycetales</taxon>
        <taxon>Eremomycetaceae</taxon>
        <taxon>Eremomyces</taxon>
    </lineage>
</organism>
<reference evidence="5" key="2">
    <citation type="submission" date="2020-04" db="EMBL/GenBank/DDBJ databases">
        <authorList>
            <consortium name="NCBI Genome Project"/>
        </authorList>
    </citation>
    <scope>NUCLEOTIDE SEQUENCE</scope>
    <source>
        <strain evidence="5">CBS 781.70</strain>
    </source>
</reference>
<evidence type="ECO:0000313" key="4">
    <source>
        <dbReference type="Proteomes" id="UP000504638"/>
    </source>
</evidence>
<reference evidence="3 5" key="1">
    <citation type="submission" date="2020-01" db="EMBL/GenBank/DDBJ databases">
        <authorList>
            <consortium name="DOE Joint Genome Institute"/>
            <person name="Haridas S."/>
            <person name="Albert R."/>
            <person name="Binder M."/>
            <person name="Bloem J."/>
            <person name="Labutti K."/>
            <person name="Salamov A."/>
            <person name="Andreopoulos B."/>
            <person name="Baker S.E."/>
            <person name="Barry K."/>
            <person name="Bills G."/>
            <person name="Bluhm B.H."/>
            <person name="Cannon C."/>
            <person name="Castanera R."/>
            <person name="Culley D.E."/>
            <person name="Daum C."/>
            <person name="Ezra D."/>
            <person name="Gonzalez J.B."/>
            <person name="Henrissat B."/>
            <person name="Kuo A."/>
            <person name="Liang C."/>
            <person name="Lipzen A."/>
            <person name="Lutzoni F."/>
            <person name="Magnuson J."/>
            <person name="Mondo S."/>
            <person name="Nolan M."/>
            <person name="Ohm R."/>
            <person name="Pangilinan J."/>
            <person name="Park H.-J."/>
            <person name="Ramirez L."/>
            <person name="Alfaro M."/>
            <person name="Sun H."/>
            <person name="Tritt A."/>
            <person name="Yoshinaga Y."/>
            <person name="Zwiers L.-H."/>
            <person name="Turgeon B.G."/>
            <person name="Goodwin S.B."/>
            <person name="Spatafora J.W."/>
            <person name="Crous P.W."/>
            <person name="Grigoriev I.V."/>
        </authorList>
    </citation>
    <scope>NUCLEOTIDE SEQUENCE</scope>
    <source>
        <strain evidence="3 5">CBS 781.70</strain>
    </source>
</reference>
<feature type="region of interest" description="Disordered" evidence="1">
    <location>
        <begin position="261"/>
        <end position="314"/>
    </location>
</feature>
<keyword evidence="4" id="KW-1185">Reference proteome</keyword>
<name>A0A6G1FU46_9PEZI</name>
<dbReference type="AlphaFoldDB" id="A0A6G1FU46"/>
<keyword evidence="2" id="KW-1133">Transmembrane helix</keyword>
<dbReference type="EMBL" id="ML975174">
    <property type="protein sequence ID" value="KAF1809212.1"/>
    <property type="molecule type" value="Genomic_DNA"/>
</dbReference>
<feature type="transmembrane region" description="Helical" evidence="2">
    <location>
        <begin position="220"/>
        <end position="241"/>
    </location>
</feature>
<dbReference type="Proteomes" id="UP000504638">
    <property type="component" value="Unplaced"/>
</dbReference>